<proteinExistence type="predicted"/>
<protein>
    <submittedName>
        <fullName evidence="1">DUF1152 domain-containing protein</fullName>
    </submittedName>
</protein>
<keyword evidence="2" id="KW-1185">Reference proteome</keyword>
<gene>
    <name evidence="1" type="ORF">ACFYTF_13065</name>
</gene>
<name>A0ABW6PMY6_9NOCA</name>
<dbReference type="RefSeq" id="WP_387700380.1">
    <property type="nucleotide sequence ID" value="NZ_JBIAMX010000006.1"/>
</dbReference>
<reference evidence="1 2" key="1">
    <citation type="submission" date="2024-10" db="EMBL/GenBank/DDBJ databases">
        <title>The Natural Products Discovery Center: Release of the First 8490 Sequenced Strains for Exploring Actinobacteria Biosynthetic Diversity.</title>
        <authorList>
            <person name="Kalkreuter E."/>
            <person name="Kautsar S.A."/>
            <person name="Yang D."/>
            <person name="Bader C.D."/>
            <person name="Teijaro C.N."/>
            <person name="Fluegel L."/>
            <person name="Davis C.M."/>
            <person name="Simpson J.R."/>
            <person name="Lauterbach L."/>
            <person name="Steele A.D."/>
            <person name="Gui C."/>
            <person name="Meng S."/>
            <person name="Li G."/>
            <person name="Viehrig K."/>
            <person name="Ye F."/>
            <person name="Su P."/>
            <person name="Kiefer A.F."/>
            <person name="Nichols A."/>
            <person name="Cepeda A.J."/>
            <person name="Yan W."/>
            <person name="Fan B."/>
            <person name="Jiang Y."/>
            <person name="Adhikari A."/>
            <person name="Zheng C.-J."/>
            <person name="Schuster L."/>
            <person name="Cowan T.M."/>
            <person name="Smanski M.J."/>
            <person name="Chevrette M.G."/>
            <person name="De Carvalho L.P.S."/>
            <person name="Shen B."/>
        </authorList>
    </citation>
    <scope>NUCLEOTIDE SEQUENCE [LARGE SCALE GENOMIC DNA]</scope>
    <source>
        <strain evidence="1 2">NPDC004045</strain>
    </source>
</reference>
<dbReference type="Proteomes" id="UP001601444">
    <property type="component" value="Unassembled WGS sequence"/>
</dbReference>
<evidence type="ECO:0000313" key="1">
    <source>
        <dbReference type="EMBL" id="MFF0543755.1"/>
    </source>
</evidence>
<comment type="caution">
    <text evidence="1">The sequence shown here is derived from an EMBL/GenBank/DDBJ whole genome shotgun (WGS) entry which is preliminary data.</text>
</comment>
<accession>A0ABW6PMY6</accession>
<sequence>MREGDSTMDWTPALLTRLLRCPTVLIAGAGGGFDVYGGLPLGVFLAARGVRVHYANLSFVDHAVLAACADEAGIGVVGADTAGPAGYFPERSLARWLGRRGWEPVVHAFPSTGAAPLRERYRHLVERLGVDAVVLVDGGTDILLRGDEELLGTPEEDAASLAAVAGVDTLAERFVVSIGFGVDAHHGVSHVHVLENIAELDAKGAFLGAFSIPGRSAEADAYREAVRDAARETPRRSSIVNGQIAAALSGAAGDVALPGRASATGLFVNPLMALYFTFELDGLARNNRYLPALADTRSIADVARRIGEYRVGVELRAPRPFPH</sequence>
<dbReference type="InterPro" id="IPR010581">
    <property type="entry name" value="DUF1152"/>
</dbReference>
<organism evidence="1 2">
    <name type="scientific">Nocardia thailandica</name>
    <dbReference type="NCBI Taxonomy" id="257275"/>
    <lineage>
        <taxon>Bacteria</taxon>
        <taxon>Bacillati</taxon>
        <taxon>Actinomycetota</taxon>
        <taxon>Actinomycetes</taxon>
        <taxon>Mycobacteriales</taxon>
        <taxon>Nocardiaceae</taxon>
        <taxon>Nocardia</taxon>
    </lineage>
</organism>
<dbReference type="Pfam" id="PF06626">
    <property type="entry name" value="DUF1152"/>
    <property type="match status" value="1"/>
</dbReference>
<evidence type="ECO:0000313" key="2">
    <source>
        <dbReference type="Proteomes" id="UP001601444"/>
    </source>
</evidence>
<dbReference type="EMBL" id="JBIAMX010000006">
    <property type="protein sequence ID" value="MFF0543755.1"/>
    <property type="molecule type" value="Genomic_DNA"/>
</dbReference>